<dbReference type="SUPFAM" id="SSF48350">
    <property type="entry name" value="GTPase activation domain, GAP"/>
    <property type="match status" value="1"/>
</dbReference>
<dbReference type="PROSITE" id="PS50238">
    <property type="entry name" value="RHOGAP"/>
    <property type="match status" value="1"/>
</dbReference>
<evidence type="ECO:0000256" key="1">
    <source>
        <dbReference type="ARBA" id="ARBA00022468"/>
    </source>
</evidence>
<evidence type="ECO:0000313" key="8">
    <source>
        <dbReference type="Proteomes" id="UP001159427"/>
    </source>
</evidence>
<organism evidence="7 8">
    <name type="scientific">Porites evermanni</name>
    <dbReference type="NCBI Taxonomy" id="104178"/>
    <lineage>
        <taxon>Eukaryota</taxon>
        <taxon>Metazoa</taxon>
        <taxon>Cnidaria</taxon>
        <taxon>Anthozoa</taxon>
        <taxon>Hexacorallia</taxon>
        <taxon>Scleractinia</taxon>
        <taxon>Fungiina</taxon>
        <taxon>Poritidae</taxon>
        <taxon>Porites</taxon>
    </lineage>
</organism>
<comment type="caution">
    <text evidence="7">The sequence shown here is derived from an EMBL/GenBank/DDBJ whole genome shotgun (WGS) entry which is preliminary data.</text>
</comment>
<evidence type="ECO:0000313" key="7">
    <source>
        <dbReference type="EMBL" id="CAH3013639.1"/>
    </source>
</evidence>
<dbReference type="SMART" id="SM00324">
    <property type="entry name" value="RhoGAP"/>
    <property type="match status" value="1"/>
</dbReference>
<protein>
    <recommendedName>
        <fullName evidence="9">Rho GTPase-activating protein 17</fullName>
    </recommendedName>
</protein>
<feature type="region of interest" description="Disordered" evidence="4">
    <location>
        <begin position="526"/>
        <end position="616"/>
    </location>
</feature>
<evidence type="ECO:0000256" key="4">
    <source>
        <dbReference type="SAM" id="MobiDB-lite"/>
    </source>
</evidence>
<dbReference type="InterPro" id="IPR004148">
    <property type="entry name" value="BAR_dom"/>
</dbReference>
<sequence length="616" mass="68172">MKKQFYRVKQLADQRVGRAEKTEILTEDLQHVEKTVDKIKHACHATNKRLAASMQGTGNDLEKRLAVLFLKSSYLRASDDIAMLWPQMRSELMRKLHQTALAQSMLESSQQLGEGSLLGDVMQNAGSVQALLARELAEYEMQVEQNVLAPMTSLLENDVPNITQTKKKLTKTRLDMDTVKSRWLAAVKVSHGANKDMLAAAAKADALKEEYEEETAKFEACQDTLTTELLKFVSREGEYSNWIIKFIEAQLDYHKKAVMTLDSILPTLRSLLDESELQPVYGGSLEDHLRIQEREIAFVIEECVTFLYRTAMSVQGLFRLAGSAVKIRKLTAEFDAGLVDLSEFENDVHIVTGALKQYLRQLPEPLMTSHLYNEWIKASAIQDNGTKLQAYWTIVEKMPALYKANLRYLIKFLGKLSENSEVNKMNASNIAIVIAPNIIWSPEDEGGVNVQHTGVQSSIVEALIQHHDWFFPGEIDFSRKTVVETNGSGQPTGVKSSLLNRKESEEFKSVTGGFLEEVVSLISLKGTDSTDNGQASDTSKPTMNDVEQTPLAAATPPQKKKGAPPVSVTFMDSSSTSPVGSSAPPLPGPKPTTTSTGPQKPVNAPPPPPSKPAKNR</sequence>
<feature type="compositionally biased region" description="Low complexity" evidence="4">
    <location>
        <begin position="573"/>
        <end position="583"/>
    </location>
</feature>
<evidence type="ECO:0000259" key="6">
    <source>
        <dbReference type="PROSITE" id="PS51021"/>
    </source>
</evidence>
<feature type="domain" description="Rho-GAP" evidence="5">
    <location>
        <begin position="283"/>
        <end position="471"/>
    </location>
</feature>
<feature type="domain" description="BAR" evidence="6">
    <location>
        <begin position="14"/>
        <end position="277"/>
    </location>
</feature>
<evidence type="ECO:0008006" key="9">
    <source>
        <dbReference type="Google" id="ProtNLM"/>
    </source>
</evidence>
<dbReference type="InterPro" id="IPR047165">
    <property type="entry name" value="RHG17/44/SH3BP1-like"/>
</dbReference>
<proteinExistence type="predicted"/>
<feature type="coiled-coil region" evidence="3">
    <location>
        <begin position="194"/>
        <end position="224"/>
    </location>
</feature>
<accession>A0ABN8LDB4</accession>
<dbReference type="Gene3D" id="1.10.555.10">
    <property type="entry name" value="Rho GTPase activation protein"/>
    <property type="match status" value="1"/>
</dbReference>
<dbReference type="SMART" id="SM00721">
    <property type="entry name" value="BAR"/>
    <property type="match status" value="1"/>
</dbReference>
<feature type="compositionally biased region" description="Pro residues" evidence="4">
    <location>
        <begin position="603"/>
        <end position="616"/>
    </location>
</feature>
<dbReference type="Proteomes" id="UP001159427">
    <property type="component" value="Unassembled WGS sequence"/>
</dbReference>
<gene>
    <name evidence="7" type="ORF">PEVE_00000077</name>
</gene>
<dbReference type="Pfam" id="PF00620">
    <property type="entry name" value="RhoGAP"/>
    <property type="match status" value="1"/>
</dbReference>
<evidence type="ECO:0000256" key="2">
    <source>
        <dbReference type="ARBA" id="ARBA00022553"/>
    </source>
</evidence>
<dbReference type="SUPFAM" id="SSF103657">
    <property type="entry name" value="BAR/IMD domain-like"/>
    <property type="match status" value="1"/>
</dbReference>
<dbReference type="PROSITE" id="PS51021">
    <property type="entry name" value="BAR"/>
    <property type="match status" value="1"/>
</dbReference>
<dbReference type="PANTHER" id="PTHR14130:SF14">
    <property type="entry name" value="RHO GTPASE-ACTIVATING PROTEIN 92B"/>
    <property type="match status" value="1"/>
</dbReference>
<dbReference type="InterPro" id="IPR000198">
    <property type="entry name" value="RhoGAP_dom"/>
</dbReference>
<dbReference type="CDD" id="cd07595">
    <property type="entry name" value="BAR_RhoGAP_Rich-like"/>
    <property type="match status" value="1"/>
</dbReference>
<evidence type="ECO:0000259" key="5">
    <source>
        <dbReference type="PROSITE" id="PS50238"/>
    </source>
</evidence>
<keyword evidence="2" id="KW-0597">Phosphoprotein</keyword>
<dbReference type="InterPro" id="IPR008936">
    <property type="entry name" value="Rho_GTPase_activation_prot"/>
</dbReference>
<keyword evidence="1" id="KW-0343">GTPase activation</keyword>
<dbReference type="EMBL" id="CALNXI010000001">
    <property type="protein sequence ID" value="CAH3013639.1"/>
    <property type="molecule type" value="Genomic_DNA"/>
</dbReference>
<name>A0ABN8LDB4_9CNID</name>
<keyword evidence="3" id="KW-0175">Coiled coil</keyword>
<keyword evidence="8" id="KW-1185">Reference proteome</keyword>
<dbReference type="InterPro" id="IPR027267">
    <property type="entry name" value="AH/BAR_dom_sf"/>
</dbReference>
<feature type="compositionally biased region" description="Low complexity" evidence="4">
    <location>
        <begin position="591"/>
        <end position="602"/>
    </location>
</feature>
<reference evidence="7 8" key="1">
    <citation type="submission" date="2022-05" db="EMBL/GenBank/DDBJ databases">
        <authorList>
            <consortium name="Genoscope - CEA"/>
            <person name="William W."/>
        </authorList>
    </citation>
    <scope>NUCLEOTIDE SEQUENCE [LARGE SCALE GENOMIC DNA]</scope>
</reference>
<dbReference type="PANTHER" id="PTHR14130">
    <property type="entry name" value="3BP-1 RELATED RHOGAP"/>
    <property type="match status" value="1"/>
</dbReference>
<evidence type="ECO:0000256" key="3">
    <source>
        <dbReference type="SAM" id="Coils"/>
    </source>
</evidence>
<dbReference type="Pfam" id="PF03114">
    <property type="entry name" value="BAR"/>
    <property type="match status" value="1"/>
</dbReference>
<dbReference type="Gene3D" id="1.20.1270.60">
    <property type="entry name" value="Arfaptin homology (AH) domain/BAR domain"/>
    <property type="match status" value="1"/>
</dbReference>
<feature type="compositionally biased region" description="Polar residues" evidence="4">
    <location>
        <begin position="526"/>
        <end position="547"/>
    </location>
</feature>